<dbReference type="EMBL" id="SRLO01000007">
    <property type="protein sequence ID" value="TNN88034.1"/>
    <property type="molecule type" value="Genomic_DNA"/>
</dbReference>
<protein>
    <submittedName>
        <fullName evidence="2">Uncharacterized protein</fullName>
    </submittedName>
</protein>
<feature type="region of interest" description="Disordered" evidence="1">
    <location>
        <begin position="41"/>
        <end position="62"/>
    </location>
</feature>
<reference evidence="2 3" key="1">
    <citation type="submission" date="2019-03" db="EMBL/GenBank/DDBJ databases">
        <title>First draft genome of Liparis tanakae, snailfish: a comprehensive survey of snailfish specific genes.</title>
        <authorList>
            <person name="Kim W."/>
            <person name="Song I."/>
            <person name="Jeong J.-H."/>
            <person name="Kim D."/>
            <person name="Kim S."/>
            <person name="Ryu S."/>
            <person name="Song J.Y."/>
            <person name="Lee S.K."/>
        </authorList>
    </citation>
    <scope>NUCLEOTIDE SEQUENCE [LARGE SCALE GENOMIC DNA]</scope>
    <source>
        <tissue evidence="2">Muscle</tissue>
    </source>
</reference>
<evidence type="ECO:0000256" key="1">
    <source>
        <dbReference type="SAM" id="MobiDB-lite"/>
    </source>
</evidence>
<dbReference type="Proteomes" id="UP000314294">
    <property type="component" value="Unassembled WGS sequence"/>
</dbReference>
<evidence type="ECO:0000313" key="3">
    <source>
        <dbReference type="Proteomes" id="UP000314294"/>
    </source>
</evidence>
<feature type="compositionally biased region" description="Basic and acidic residues" evidence="1">
    <location>
        <begin position="42"/>
        <end position="57"/>
    </location>
</feature>
<accession>A0A4Z2JDW6</accession>
<comment type="caution">
    <text evidence="2">The sequence shown here is derived from an EMBL/GenBank/DDBJ whole genome shotgun (WGS) entry which is preliminary data.</text>
</comment>
<organism evidence="2 3">
    <name type="scientific">Liparis tanakae</name>
    <name type="common">Tanaka's snailfish</name>
    <dbReference type="NCBI Taxonomy" id="230148"/>
    <lineage>
        <taxon>Eukaryota</taxon>
        <taxon>Metazoa</taxon>
        <taxon>Chordata</taxon>
        <taxon>Craniata</taxon>
        <taxon>Vertebrata</taxon>
        <taxon>Euteleostomi</taxon>
        <taxon>Actinopterygii</taxon>
        <taxon>Neopterygii</taxon>
        <taxon>Teleostei</taxon>
        <taxon>Neoteleostei</taxon>
        <taxon>Acanthomorphata</taxon>
        <taxon>Eupercaria</taxon>
        <taxon>Perciformes</taxon>
        <taxon>Cottioidei</taxon>
        <taxon>Cottales</taxon>
        <taxon>Liparidae</taxon>
        <taxon>Liparis</taxon>
    </lineage>
</organism>
<gene>
    <name evidence="2" type="ORF">EYF80_001615</name>
</gene>
<dbReference type="AlphaFoldDB" id="A0A4Z2JDW6"/>
<keyword evidence="3" id="KW-1185">Reference proteome</keyword>
<evidence type="ECO:0000313" key="2">
    <source>
        <dbReference type="EMBL" id="TNN88034.1"/>
    </source>
</evidence>
<dbReference type="OrthoDB" id="10643297at2759"/>
<name>A0A4Z2JDW6_9TELE</name>
<sequence>MTETEGESRGDGGGVGESRGHVNRYVLETLSVFIHAVMQREMGGDGRGKRREEEIHEAGGANEELRNLGTLSSGQPGERMIPVGAFRSPPHGANAGDCIVPHHVAILENARDGLRAVGLNEALLAQERDGTAQLKALTKAFTVNWHARLEGRQTLKVESVPVTKTCPLPFAISWDSGISTTALFRLSLLPDLTSPLAGLMEMGRNCSQGAARHNENQATLQSWCRWTTIAVHGNSCHKDDGVIVVLQLKVREDQGNGVSWLGQHSPGAVGIVVVLSWVIGGGDHTTLTPQCPATPIIRCREHRREKVLKKLCNGRKCEHI</sequence>
<proteinExistence type="predicted"/>